<organism evidence="1 2">
    <name type="scientific">Malus domestica</name>
    <name type="common">Apple</name>
    <name type="synonym">Pyrus malus</name>
    <dbReference type="NCBI Taxonomy" id="3750"/>
    <lineage>
        <taxon>Eukaryota</taxon>
        <taxon>Viridiplantae</taxon>
        <taxon>Streptophyta</taxon>
        <taxon>Embryophyta</taxon>
        <taxon>Tracheophyta</taxon>
        <taxon>Spermatophyta</taxon>
        <taxon>Magnoliopsida</taxon>
        <taxon>eudicotyledons</taxon>
        <taxon>Gunneridae</taxon>
        <taxon>Pentapetalae</taxon>
        <taxon>rosids</taxon>
        <taxon>fabids</taxon>
        <taxon>Rosales</taxon>
        <taxon>Rosaceae</taxon>
        <taxon>Amygdaloideae</taxon>
        <taxon>Maleae</taxon>
        <taxon>Malus</taxon>
    </lineage>
</organism>
<dbReference type="AlphaFoldDB" id="A0A498JWT2"/>
<comment type="caution">
    <text evidence="1">The sequence shown here is derived from an EMBL/GenBank/DDBJ whole genome shotgun (WGS) entry which is preliminary data.</text>
</comment>
<protein>
    <submittedName>
        <fullName evidence="1">Uncharacterized protein</fullName>
    </submittedName>
</protein>
<evidence type="ECO:0000313" key="2">
    <source>
        <dbReference type="Proteomes" id="UP000290289"/>
    </source>
</evidence>
<keyword evidence="2" id="KW-1185">Reference proteome</keyword>
<dbReference type="Proteomes" id="UP000290289">
    <property type="component" value="Chromosome 5"/>
</dbReference>
<name>A0A498JWT2_MALDO</name>
<dbReference type="EMBL" id="RDQH01000331">
    <property type="protein sequence ID" value="RXH99645.1"/>
    <property type="molecule type" value="Genomic_DNA"/>
</dbReference>
<gene>
    <name evidence="1" type="ORF">DVH24_021447</name>
</gene>
<accession>A0A498JWT2</accession>
<reference evidence="1 2" key="1">
    <citation type="submission" date="2018-10" db="EMBL/GenBank/DDBJ databases">
        <title>A high-quality apple genome assembly.</title>
        <authorList>
            <person name="Hu J."/>
        </authorList>
    </citation>
    <scope>NUCLEOTIDE SEQUENCE [LARGE SCALE GENOMIC DNA]</scope>
    <source>
        <strain evidence="2">cv. HFTH1</strain>
        <tissue evidence="1">Young leaf</tissue>
    </source>
</reference>
<evidence type="ECO:0000313" key="1">
    <source>
        <dbReference type="EMBL" id="RXH99645.1"/>
    </source>
</evidence>
<proteinExistence type="predicted"/>
<sequence length="109" mass="12217">MLSEVVVSSIALALTYVPQSRVFLDKPFNYNDLLQMVLSRSERTTYPHLVIRPSIDRIAFPSNTSGLQNVDYAHALLRAIIASDDSKGTCTSLNDVMMRCYGSRYKANI</sequence>